<dbReference type="GO" id="GO:0004222">
    <property type="term" value="F:metalloendopeptidase activity"/>
    <property type="evidence" value="ECO:0007669"/>
    <property type="project" value="InterPro"/>
</dbReference>
<dbReference type="CDD" id="cd04277">
    <property type="entry name" value="ZnMc_serralysin_like"/>
    <property type="match status" value="1"/>
</dbReference>
<comment type="cofactor">
    <cofactor evidence="1">
        <name>Ca(2+)</name>
        <dbReference type="ChEBI" id="CHEBI:29108"/>
    </cofactor>
</comment>
<sequence length="716" mass="74788">MREFRSYNQPGASGDANVHYGAAGAGGTAFQIGVTPSAGVIGVGTTDDVANDRTTTATLAVGGERISTLETLGDKDFFKVQLEAGRSYEIGMFGQVAGPNGIPLVDSYIEVYDAAGNKIGEADGGASTQINTVNSGFDAILQLTAASSGTYYIAARAFDNAAQDGSNDGDLVGDYRLTLDDTTGQPVYKPYYDPTTSPLHALDWGSQVNKVHQSVRNPDGAEGPRPTGNAAGTPTVNPDAPDGAQTFNITGKNVITVYFAKLGEVYVDSDPTSVGTTDTIVAKGLEQFEKDAFEAAFASIEKVADIDFRVVDGVYDPLAQDAAADFVFVTYTGTPRTGLLGRMSPPDEDNEGQAEFNALGPGWDAQNLVPGGFSYVTLIHEMGHGLGMAHPHDNGGRSSIMRGVVAEGTAFDYTTGDFNLNQGVFTMMSYEDGWVESPYGNASTSAGYGYNKGPMAFDIAVLQDKYGVNEETARGNDTYRLADANQRGTGFESIWDAAGVDQIVYDGLKDASIDLRAATLKYEVGGGGRVSYVEGIFGGFTVANGVTIENASSGAGADRIVGNAANNNLSGNAGSDLLIGGAGVDTLLGGIGNDWLEGGAGADTLTGGTGSDVFFFDKDLAAGRDRISDFAADDFIVTTVAFRDGNRDNIITANTNKVFDFTQGGSVAVVANGKAVTSLRYDGTYTEDGVQYFVYSLGGGNSLADFTSRPGQYDFL</sequence>
<dbReference type="Pfam" id="PF08548">
    <property type="entry name" value="Peptidase_M10_C"/>
    <property type="match status" value="1"/>
</dbReference>
<evidence type="ECO:0000256" key="2">
    <source>
        <dbReference type="ARBA" id="ARBA00004613"/>
    </source>
</evidence>
<evidence type="ECO:0000256" key="5">
    <source>
        <dbReference type="ARBA" id="ARBA00022723"/>
    </source>
</evidence>
<evidence type="ECO:0000313" key="12">
    <source>
        <dbReference type="EMBL" id="PAX08496.1"/>
    </source>
</evidence>
<evidence type="ECO:0000256" key="4">
    <source>
        <dbReference type="ARBA" id="ARBA00022670"/>
    </source>
</evidence>
<dbReference type="AlphaFoldDB" id="A0A2A2SGX1"/>
<feature type="domain" description="Peptidase M10 metallopeptidase" evidence="10">
    <location>
        <begin position="290"/>
        <end position="406"/>
    </location>
</feature>
<dbReference type="GO" id="GO:0006508">
    <property type="term" value="P:proteolysis"/>
    <property type="evidence" value="ECO:0007669"/>
    <property type="project" value="UniProtKB-KW"/>
</dbReference>
<keyword evidence="3" id="KW-0964">Secreted</keyword>
<keyword evidence="8" id="KW-0862">Zinc</keyword>
<keyword evidence="4" id="KW-0645">Protease</keyword>
<dbReference type="InterPro" id="IPR024079">
    <property type="entry name" value="MetalloPept_cat_dom_sf"/>
</dbReference>
<dbReference type="InterPro" id="IPR050557">
    <property type="entry name" value="RTX_toxin/Mannuronan_C5-epim"/>
</dbReference>
<evidence type="ECO:0000256" key="7">
    <source>
        <dbReference type="ARBA" id="ARBA00022801"/>
    </source>
</evidence>
<evidence type="ECO:0000259" key="11">
    <source>
        <dbReference type="Pfam" id="PF08548"/>
    </source>
</evidence>
<evidence type="ECO:0008006" key="14">
    <source>
        <dbReference type="Google" id="ProtNLM"/>
    </source>
</evidence>
<name>A0A2A2SGX1_9SPHN</name>
<dbReference type="PROSITE" id="PS00330">
    <property type="entry name" value="HEMOLYSIN_CALCIUM"/>
    <property type="match status" value="3"/>
</dbReference>
<dbReference type="GO" id="GO:0005509">
    <property type="term" value="F:calcium ion binding"/>
    <property type="evidence" value="ECO:0007669"/>
    <property type="project" value="InterPro"/>
</dbReference>
<comment type="subcellular location">
    <subcellularLocation>
        <location evidence="2">Secreted</location>
    </subcellularLocation>
</comment>
<dbReference type="SUPFAM" id="SSF55486">
    <property type="entry name" value="Metalloproteases ('zincins'), catalytic domain"/>
    <property type="match status" value="1"/>
</dbReference>
<accession>A0A2A2SGX1</accession>
<dbReference type="InterPro" id="IPR001343">
    <property type="entry name" value="Hemolysn_Ca-bd"/>
</dbReference>
<dbReference type="Gene3D" id="3.40.390.10">
    <property type="entry name" value="Collagenase (Catalytic Domain)"/>
    <property type="match status" value="1"/>
</dbReference>
<protein>
    <recommendedName>
        <fullName evidence="14">Peptidase metallopeptidase domain-containing protein</fullName>
    </recommendedName>
</protein>
<dbReference type="PANTHER" id="PTHR38340:SF1">
    <property type="entry name" value="S-LAYER PROTEIN"/>
    <property type="match status" value="1"/>
</dbReference>
<evidence type="ECO:0000313" key="13">
    <source>
        <dbReference type="Proteomes" id="UP000218151"/>
    </source>
</evidence>
<dbReference type="Gene3D" id="2.150.10.10">
    <property type="entry name" value="Serralysin-like metalloprotease, C-terminal"/>
    <property type="match status" value="1"/>
</dbReference>
<dbReference type="PANTHER" id="PTHR38340">
    <property type="entry name" value="S-LAYER PROTEIN"/>
    <property type="match status" value="1"/>
</dbReference>
<dbReference type="InterPro" id="IPR018511">
    <property type="entry name" value="Hemolysin-typ_Ca-bd_CS"/>
</dbReference>
<dbReference type="GO" id="GO:0005615">
    <property type="term" value="C:extracellular space"/>
    <property type="evidence" value="ECO:0007669"/>
    <property type="project" value="InterPro"/>
</dbReference>
<keyword evidence="5" id="KW-0479">Metal-binding</keyword>
<comment type="caution">
    <text evidence="12">The sequence shown here is derived from an EMBL/GenBank/DDBJ whole genome shotgun (WGS) entry which is preliminary data.</text>
</comment>
<keyword evidence="13" id="KW-1185">Reference proteome</keyword>
<reference evidence="13" key="1">
    <citation type="submission" date="2017-09" db="EMBL/GenBank/DDBJ databases">
        <authorList>
            <person name="Feng G."/>
            <person name="Zhu H."/>
        </authorList>
    </citation>
    <scope>NUCLEOTIDE SEQUENCE [LARGE SCALE GENOMIC DNA]</scope>
    <source>
        <strain evidence="13">1PNM-20</strain>
    </source>
</reference>
<evidence type="ECO:0000256" key="3">
    <source>
        <dbReference type="ARBA" id="ARBA00022525"/>
    </source>
</evidence>
<dbReference type="GO" id="GO:0031012">
    <property type="term" value="C:extracellular matrix"/>
    <property type="evidence" value="ECO:0007669"/>
    <property type="project" value="InterPro"/>
</dbReference>
<feature type="region of interest" description="Disordered" evidence="9">
    <location>
        <begin position="214"/>
        <end position="244"/>
    </location>
</feature>
<feature type="domain" description="Peptidase M10 serralysin C-terminal" evidence="11">
    <location>
        <begin position="466"/>
        <end position="632"/>
    </location>
</feature>
<dbReference type="InterPro" id="IPR001818">
    <property type="entry name" value="Pept_M10_metallopeptidase"/>
</dbReference>
<dbReference type="Pfam" id="PF00413">
    <property type="entry name" value="Peptidase_M10"/>
    <property type="match status" value="1"/>
</dbReference>
<dbReference type="Pfam" id="PF00353">
    <property type="entry name" value="HemolysinCabind"/>
    <property type="match status" value="2"/>
</dbReference>
<gene>
    <name evidence="12" type="ORF">CKY28_03665</name>
</gene>
<evidence type="ECO:0000256" key="6">
    <source>
        <dbReference type="ARBA" id="ARBA00022737"/>
    </source>
</evidence>
<dbReference type="InterPro" id="IPR034033">
    <property type="entry name" value="Serralysin-like"/>
</dbReference>
<dbReference type="EMBL" id="NSLI01000002">
    <property type="protein sequence ID" value="PAX08496.1"/>
    <property type="molecule type" value="Genomic_DNA"/>
</dbReference>
<evidence type="ECO:0000256" key="1">
    <source>
        <dbReference type="ARBA" id="ARBA00001913"/>
    </source>
</evidence>
<dbReference type="Proteomes" id="UP000218151">
    <property type="component" value="Unassembled WGS sequence"/>
</dbReference>
<evidence type="ECO:0000259" key="10">
    <source>
        <dbReference type="Pfam" id="PF00413"/>
    </source>
</evidence>
<dbReference type="PRINTS" id="PR00313">
    <property type="entry name" value="CABNDNGRPT"/>
</dbReference>
<keyword evidence="7" id="KW-0378">Hydrolase</keyword>
<evidence type="ECO:0000256" key="9">
    <source>
        <dbReference type="SAM" id="MobiDB-lite"/>
    </source>
</evidence>
<dbReference type="RefSeq" id="WP_095997006.1">
    <property type="nucleotide sequence ID" value="NZ_NSLI01000002.1"/>
</dbReference>
<keyword evidence="6" id="KW-0677">Repeat</keyword>
<dbReference type="Gene3D" id="2.60.120.380">
    <property type="match status" value="1"/>
</dbReference>
<proteinExistence type="predicted"/>
<dbReference type="InterPro" id="IPR013858">
    <property type="entry name" value="Peptidase_M10B_C"/>
</dbReference>
<dbReference type="GO" id="GO:0008270">
    <property type="term" value="F:zinc ion binding"/>
    <property type="evidence" value="ECO:0007669"/>
    <property type="project" value="InterPro"/>
</dbReference>
<dbReference type="InterPro" id="IPR011049">
    <property type="entry name" value="Serralysin-like_metalloprot_C"/>
</dbReference>
<evidence type="ECO:0000256" key="8">
    <source>
        <dbReference type="ARBA" id="ARBA00022833"/>
    </source>
</evidence>
<organism evidence="12 13">
    <name type="scientific">Sphingomonas lenta</name>
    <dbReference type="NCBI Taxonomy" id="1141887"/>
    <lineage>
        <taxon>Bacteria</taxon>
        <taxon>Pseudomonadati</taxon>
        <taxon>Pseudomonadota</taxon>
        <taxon>Alphaproteobacteria</taxon>
        <taxon>Sphingomonadales</taxon>
        <taxon>Sphingomonadaceae</taxon>
        <taxon>Sphingomonas</taxon>
    </lineage>
</organism>
<dbReference type="SUPFAM" id="SSF51120">
    <property type="entry name" value="beta-Roll"/>
    <property type="match status" value="1"/>
</dbReference>